<name>A0ABW1KUP8_9PROT</name>
<feature type="compositionally biased region" description="Low complexity" evidence="1">
    <location>
        <begin position="187"/>
        <end position="198"/>
    </location>
</feature>
<evidence type="ECO:0000313" key="3">
    <source>
        <dbReference type="EMBL" id="MFC6035040.1"/>
    </source>
</evidence>
<keyword evidence="2" id="KW-1133">Transmembrane helix</keyword>
<feature type="region of interest" description="Disordered" evidence="1">
    <location>
        <begin position="165"/>
        <end position="204"/>
    </location>
</feature>
<reference evidence="3 4" key="1">
    <citation type="submission" date="2024-09" db="EMBL/GenBank/DDBJ databases">
        <authorList>
            <person name="Zhang Z.-H."/>
        </authorList>
    </citation>
    <scope>NUCLEOTIDE SEQUENCE [LARGE SCALE GENOMIC DNA]</scope>
    <source>
        <strain evidence="3 4">HHTR114</strain>
    </source>
</reference>
<keyword evidence="4" id="KW-1185">Reference proteome</keyword>
<evidence type="ECO:0000313" key="4">
    <source>
        <dbReference type="Proteomes" id="UP001596116"/>
    </source>
</evidence>
<evidence type="ECO:0000256" key="2">
    <source>
        <dbReference type="SAM" id="Phobius"/>
    </source>
</evidence>
<feature type="compositionally biased region" description="Polar residues" evidence="1">
    <location>
        <begin position="114"/>
        <end position="123"/>
    </location>
</feature>
<evidence type="ECO:0008006" key="5">
    <source>
        <dbReference type="Google" id="ProtNLM"/>
    </source>
</evidence>
<evidence type="ECO:0000256" key="1">
    <source>
        <dbReference type="SAM" id="MobiDB-lite"/>
    </source>
</evidence>
<dbReference type="Proteomes" id="UP001596116">
    <property type="component" value="Unassembled WGS sequence"/>
</dbReference>
<comment type="caution">
    <text evidence="3">The sequence shown here is derived from an EMBL/GenBank/DDBJ whole genome shotgun (WGS) entry which is preliminary data.</text>
</comment>
<accession>A0ABW1KUP8</accession>
<dbReference type="RefSeq" id="WP_379879630.1">
    <property type="nucleotide sequence ID" value="NZ_JBHPON010000001.1"/>
</dbReference>
<feature type="region of interest" description="Disordered" evidence="1">
    <location>
        <begin position="68"/>
        <end position="100"/>
    </location>
</feature>
<organism evidence="3 4">
    <name type="scientific">Hyphococcus aureus</name>
    <dbReference type="NCBI Taxonomy" id="2666033"/>
    <lineage>
        <taxon>Bacteria</taxon>
        <taxon>Pseudomonadati</taxon>
        <taxon>Pseudomonadota</taxon>
        <taxon>Alphaproteobacteria</taxon>
        <taxon>Parvularculales</taxon>
        <taxon>Parvularculaceae</taxon>
        <taxon>Hyphococcus</taxon>
    </lineage>
</organism>
<sequence length="232" mass="22941">MNGRLKKRGILALIIYFLMITAVSTPIAFMTGKARGADRAGLNSGARDSLLQNGTGADAIEAPISLAMAPQDGSPGNDIQAAPERPNANAAFGPRTPSAKPAALREAVLRAISSGPSGVSDGSATGEDQAPSPFSLAMAPGLSPGGGVMQGGAVNKPGGYPGAIIPGAFPPVTNTPPGEPGSPVSPPTTNGPDGPTPGIDEPPVLVTPIPGALPFMLTGLAALFAAGKRARI</sequence>
<protein>
    <recommendedName>
        <fullName evidence="5">PEP-CTERM sorting domain-containing protein</fullName>
    </recommendedName>
</protein>
<feature type="region of interest" description="Disordered" evidence="1">
    <location>
        <begin position="113"/>
        <end position="141"/>
    </location>
</feature>
<keyword evidence="2" id="KW-0472">Membrane</keyword>
<proteinExistence type="predicted"/>
<dbReference type="EMBL" id="JBHPON010000001">
    <property type="protein sequence ID" value="MFC6035040.1"/>
    <property type="molecule type" value="Genomic_DNA"/>
</dbReference>
<feature type="compositionally biased region" description="Pro residues" evidence="1">
    <location>
        <begin position="173"/>
        <end position="186"/>
    </location>
</feature>
<gene>
    <name evidence="3" type="ORF">ACFMB1_05760</name>
</gene>
<keyword evidence="2" id="KW-0812">Transmembrane</keyword>
<feature type="transmembrane region" description="Helical" evidence="2">
    <location>
        <begin position="205"/>
        <end position="226"/>
    </location>
</feature>